<dbReference type="SUPFAM" id="SSF51126">
    <property type="entry name" value="Pectin lyase-like"/>
    <property type="match status" value="1"/>
</dbReference>
<feature type="compositionally biased region" description="Gly residues" evidence="1">
    <location>
        <begin position="406"/>
        <end position="437"/>
    </location>
</feature>
<evidence type="ECO:0000256" key="1">
    <source>
        <dbReference type="SAM" id="MobiDB-lite"/>
    </source>
</evidence>
<evidence type="ECO:0000313" key="4">
    <source>
        <dbReference type="Proteomes" id="UP001370348"/>
    </source>
</evidence>
<evidence type="ECO:0000313" key="3">
    <source>
        <dbReference type="EMBL" id="WXB17671.1"/>
    </source>
</evidence>
<dbReference type="Proteomes" id="UP001370348">
    <property type="component" value="Chromosome"/>
</dbReference>
<feature type="signal peptide" evidence="2">
    <location>
        <begin position="1"/>
        <end position="22"/>
    </location>
</feature>
<feature type="compositionally biased region" description="Gly residues" evidence="1">
    <location>
        <begin position="390"/>
        <end position="399"/>
    </location>
</feature>
<dbReference type="PROSITE" id="PS51257">
    <property type="entry name" value="PROKAR_LIPOPROTEIN"/>
    <property type="match status" value="1"/>
</dbReference>
<organism evidence="3 4">
    <name type="scientific">Pendulispora albinea</name>
    <dbReference type="NCBI Taxonomy" id="2741071"/>
    <lineage>
        <taxon>Bacteria</taxon>
        <taxon>Pseudomonadati</taxon>
        <taxon>Myxococcota</taxon>
        <taxon>Myxococcia</taxon>
        <taxon>Myxococcales</taxon>
        <taxon>Sorangiineae</taxon>
        <taxon>Pendulisporaceae</taxon>
        <taxon>Pendulispora</taxon>
    </lineage>
</organism>
<keyword evidence="2" id="KW-0732">Signal</keyword>
<feature type="compositionally biased region" description="Low complexity" evidence="1">
    <location>
        <begin position="288"/>
        <end position="310"/>
    </location>
</feature>
<name>A0ABZ2M5Q3_9BACT</name>
<dbReference type="InterPro" id="IPR012334">
    <property type="entry name" value="Pectin_lyas_fold"/>
</dbReference>
<feature type="region of interest" description="Disordered" evidence="1">
    <location>
        <begin position="200"/>
        <end position="328"/>
    </location>
</feature>
<dbReference type="InterPro" id="IPR011050">
    <property type="entry name" value="Pectin_lyase_fold/virulence"/>
</dbReference>
<dbReference type="Gene3D" id="2.160.20.10">
    <property type="entry name" value="Single-stranded right-handed beta-helix, Pectin lyase-like"/>
    <property type="match status" value="1"/>
</dbReference>
<feature type="chain" id="PRO_5045624507" description="DUF1565 domain-containing protein" evidence="2">
    <location>
        <begin position="23"/>
        <end position="514"/>
    </location>
</feature>
<accession>A0ABZ2M5Q3</accession>
<feature type="region of interest" description="Disordered" evidence="1">
    <location>
        <begin position="385"/>
        <end position="514"/>
    </location>
</feature>
<evidence type="ECO:0008006" key="5">
    <source>
        <dbReference type="Google" id="ProtNLM"/>
    </source>
</evidence>
<evidence type="ECO:0000256" key="2">
    <source>
        <dbReference type="SAM" id="SignalP"/>
    </source>
</evidence>
<sequence>MKTWLVASLVTVTGIAAGAGLAAGCDNADSCTFGGDGCYPPRDAGKDTSVTCDPAKDSACLDNGIAVFVASTGLDSADGTKEHPVQSIQTALSKAASAGKSRVYVCDGSYAERVKIDRPISVYGGFACTGAWTYTGARAKIAPGESGPALEVRNVAGAIVVADLEFTAKNAAAPGESSIAGWVSQSGGVTFRRVKLTAGTGADANSTPVTIPDWVPPKALDGNSADGGAPGGEQPNPCSGLTAPSDRSVGGPGGNRNSDGGSGLPKIPEKPAGYTGAGGDTTKSFCDGAPRPGAYGAGGQQAAEGSAPGQVGPNGFVPASGATGGNGVTGQGGGGGAGKNGGTAYGGGGGAGGCGGKGGVGGQAGGSSIALLVHRMKVTLESTTLHADKGGQGGPGGKGQKAQQGGTEGNSGGFGGCPGAQGGHGGSGAGGNGGAGGSSFNLAYVGDAPSIDGADVTDKESLTDKGWSLPSSSSNGGGAGDKGERVVLESDEGQPGRPGPHGITKAVVPLAPAP</sequence>
<gene>
    <name evidence="3" type="ORF">LZC94_10460</name>
</gene>
<proteinExistence type="predicted"/>
<reference evidence="3 4" key="1">
    <citation type="submission" date="2021-12" db="EMBL/GenBank/DDBJ databases">
        <title>Discovery of the Pendulisporaceae a myxobacterial family with distinct sporulation behavior and unique specialized metabolism.</title>
        <authorList>
            <person name="Garcia R."/>
            <person name="Popoff A."/>
            <person name="Bader C.D."/>
            <person name="Loehr J."/>
            <person name="Walesch S."/>
            <person name="Walt C."/>
            <person name="Boldt J."/>
            <person name="Bunk B."/>
            <person name="Haeckl F.J.F.P.J."/>
            <person name="Gunesch A.P."/>
            <person name="Birkelbach J."/>
            <person name="Nuebel U."/>
            <person name="Pietschmann T."/>
            <person name="Bach T."/>
            <person name="Mueller R."/>
        </authorList>
    </citation>
    <scope>NUCLEOTIDE SEQUENCE [LARGE SCALE GENOMIC DNA]</scope>
    <source>
        <strain evidence="3 4">MSr11954</strain>
    </source>
</reference>
<protein>
    <recommendedName>
        <fullName evidence="5">DUF1565 domain-containing protein</fullName>
    </recommendedName>
</protein>
<dbReference type="RefSeq" id="WP_394827311.1">
    <property type="nucleotide sequence ID" value="NZ_CP089984.1"/>
</dbReference>
<dbReference type="EMBL" id="CP089984">
    <property type="protein sequence ID" value="WXB17671.1"/>
    <property type="molecule type" value="Genomic_DNA"/>
</dbReference>
<keyword evidence="4" id="KW-1185">Reference proteome</keyword>